<gene>
    <name evidence="2" type="ORF">NQU55_31745</name>
</gene>
<evidence type="ECO:0000259" key="1">
    <source>
        <dbReference type="Pfam" id="PF19811"/>
    </source>
</evidence>
<feature type="domain" description="DUF6294" evidence="1">
    <location>
        <begin position="43"/>
        <end position="127"/>
    </location>
</feature>
<organism evidence="2 3">
    <name type="scientific">Streptomyces telluris</name>
    <dbReference type="NCBI Taxonomy" id="2720021"/>
    <lineage>
        <taxon>Bacteria</taxon>
        <taxon>Bacillati</taxon>
        <taxon>Actinomycetota</taxon>
        <taxon>Actinomycetes</taxon>
        <taxon>Kitasatosporales</taxon>
        <taxon>Streptomycetaceae</taxon>
        <taxon>Streptomyces</taxon>
    </lineage>
</organism>
<dbReference type="Pfam" id="PF19811">
    <property type="entry name" value="DUF6294"/>
    <property type="match status" value="1"/>
</dbReference>
<dbReference type="RefSeq" id="WP_168095272.1">
    <property type="nucleotide sequence ID" value="NZ_JAATER010000384.1"/>
</dbReference>
<dbReference type="AlphaFoldDB" id="A0A9X2LN46"/>
<reference evidence="2" key="1">
    <citation type="submission" date="2022-06" db="EMBL/GenBank/DDBJ databases">
        <title>WGS of actinobacteria.</title>
        <authorList>
            <person name="Thawai C."/>
        </authorList>
    </citation>
    <scope>NUCLEOTIDE SEQUENCE</scope>
    <source>
        <strain evidence="2">AA8</strain>
    </source>
</reference>
<evidence type="ECO:0000313" key="3">
    <source>
        <dbReference type="Proteomes" id="UP001142374"/>
    </source>
</evidence>
<proteinExistence type="predicted"/>
<protein>
    <submittedName>
        <fullName evidence="2">DUF6294 family protein</fullName>
    </submittedName>
</protein>
<dbReference type="InterPro" id="IPR046261">
    <property type="entry name" value="DUF6294"/>
</dbReference>
<accession>A0A9X2LN46</accession>
<keyword evidence="3" id="KW-1185">Reference proteome</keyword>
<dbReference type="EMBL" id="JANIID010000041">
    <property type="protein sequence ID" value="MCQ8774302.1"/>
    <property type="molecule type" value="Genomic_DNA"/>
</dbReference>
<comment type="caution">
    <text evidence="2">The sequence shown here is derived from an EMBL/GenBank/DDBJ whole genome shotgun (WGS) entry which is preliminary data.</text>
</comment>
<evidence type="ECO:0000313" key="2">
    <source>
        <dbReference type="EMBL" id="MCQ8774302.1"/>
    </source>
</evidence>
<name>A0A9X2LN46_9ACTN</name>
<sequence>MGECIGSSAAGEPVEVPPGDFASRAFVWGVLRSGDCEQSNGRIEFRTDDSGTWSCTTRTFSTSTGDIWHARFTVRNAGGLTLFETPTFDSPEMDDGNPPPLYHWSREFIYDSSVFNEIAGVVQHYSC</sequence>
<dbReference type="Proteomes" id="UP001142374">
    <property type="component" value="Unassembled WGS sequence"/>
</dbReference>